<organism evidence="7 8">
    <name type="scientific">Pseudolycoriella hygida</name>
    <dbReference type="NCBI Taxonomy" id="35572"/>
    <lineage>
        <taxon>Eukaryota</taxon>
        <taxon>Metazoa</taxon>
        <taxon>Ecdysozoa</taxon>
        <taxon>Arthropoda</taxon>
        <taxon>Hexapoda</taxon>
        <taxon>Insecta</taxon>
        <taxon>Pterygota</taxon>
        <taxon>Neoptera</taxon>
        <taxon>Endopterygota</taxon>
        <taxon>Diptera</taxon>
        <taxon>Nematocera</taxon>
        <taxon>Sciaroidea</taxon>
        <taxon>Sciaridae</taxon>
        <taxon>Pseudolycoriella</taxon>
    </lineage>
</organism>
<proteinExistence type="inferred from homology"/>
<evidence type="ECO:0000256" key="3">
    <source>
        <dbReference type="ARBA" id="ARBA00022833"/>
    </source>
</evidence>
<dbReference type="Proteomes" id="UP001151699">
    <property type="component" value="Chromosome A"/>
</dbReference>
<dbReference type="PROSITE" id="PS50157">
    <property type="entry name" value="ZINC_FINGER_C2H2_2"/>
    <property type="match status" value="1"/>
</dbReference>
<feature type="domain" description="C2H2-type" evidence="6">
    <location>
        <begin position="204"/>
        <end position="233"/>
    </location>
</feature>
<gene>
    <name evidence="7" type="primary">ZNF277</name>
    <name evidence="7" type="ORF">Bhyg_02642</name>
</gene>
<dbReference type="InterPro" id="IPR041661">
    <property type="entry name" value="ZN622/Rei1/Reh1_Znf-C2H2"/>
</dbReference>
<dbReference type="Gene3D" id="3.30.160.60">
    <property type="entry name" value="Classic Zinc Finger"/>
    <property type="match status" value="1"/>
</dbReference>
<evidence type="ECO:0000256" key="5">
    <source>
        <dbReference type="PROSITE-ProRule" id="PRU00042"/>
    </source>
</evidence>
<dbReference type="AlphaFoldDB" id="A0A9Q0S8K6"/>
<keyword evidence="3" id="KW-0862">Zinc</keyword>
<dbReference type="PANTHER" id="PTHR13267">
    <property type="entry name" value="ZINC FINGER PROTEIN 277"/>
    <property type="match status" value="1"/>
</dbReference>
<evidence type="ECO:0000256" key="4">
    <source>
        <dbReference type="ARBA" id="ARBA00034119"/>
    </source>
</evidence>
<protein>
    <submittedName>
        <fullName evidence="7">Zinc finger protein</fullName>
    </submittedName>
</protein>
<keyword evidence="1" id="KW-0479">Metal-binding</keyword>
<dbReference type="GO" id="GO:0008270">
    <property type="term" value="F:zinc ion binding"/>
    <property type="evidence" value="ECO:0007669"/>
    <property type="project" value="UniProtKB-KW"/>
</dbReference>
<dbReference type="EMBL" id="WJQU01000001">
    <property type="protein sequence ID" value="KAJ6647420.1"/>
    <property type="molecule type" value="Genomic_DNA"/>
</dbReference>
<dbReference type="InterPro" id="IPR013087">
    <property type="entry name" value="Znf_C2H2_type"/>
</dbReference>
<dbReference type="PANTHER" id="PTHR13267:SF3">
    <property type="entry name" value="ZINC FINGER PROTEIN 277"/>
    <property type="match status" value="1"/>
</dbReference>
<evidence type="ECO:0000313" key="8">
    <source>
        <dbReference type="Proteomes" id="UP001151699"/>
    </source>
</evidence>
<dbReference type="InterPro" id="IPR040048">
    <property type="entry name" value="ZNF277"/>
</dbReference>
<comment type="similarity">
    <text evidence="4">Belongs to the ZNF277 family.</text>
</comment>
<keyword evidence="8" id="KW-1185">Reference proteome</keyword>
<reference evidence="7" key="1">
    <citation type="submission" date="2022-07" db="EMBL/GenBank/DDBJ databases">
        <authorList>
            <person name="Trinca V."/>
            <person name="Uliana J.V.C."/>
            <person name="Torres T.T."/>
            <person name="Ward R.J."/>
            <person name="Monesi N."/>
        </authorList>
    </citation>
    <scope>NUCLEOTIDE SEQUENCE</scope>
    <source>
        <strain evidence="7">HSMRA1968</strain>
        <tissue evidence="7">Whole embryos</tissue>
    </source>
</reference>
<dbReference type="PROSITE" id="PS00028">
    <property type="entry name" value="ZINC_FINGER_C2H2_1"/>
    <property type="match status" value="2"/>
</dbReference>
<evidence type="ECO:0000256" key="1">
    <source>
        <dbReference type="ARBA" id="ARBA00022723"/>
    </source>
</evidence>
<dbReference type="SMART" id="SM00355">
    <property type="entry name" value="ZnF_C2H2"/>
    <property type="match status" value="4"/>
</dbReference>
<evidence type="ECO:0000256" key="2">
    <source>
        <dbReference type="ARBA" id="ARBA00022771"/>
    </source>
</evidence>
<name>A0A9Q0S8K6_9DIPT</name>
<dbReference type="SUPFAM" id="SSF57667">
    <property type="entry name" value="beta-beta-alpha zinc fingers"/>
    <property type="match status" value="2"/>
</dbReference>
<keyword evidence="2 5" id="KW-0863">Zinc-finger</keyword>
<evidence type="ECO:0000259" key="6">
    <source>
        <dbReference type="PROSITE" id="PS50157"/>
    </source>
</evidence>
<dbReference type="Pfam" id="PF12756">
    <property type="entry name" value="zf-C2H2_2"/>
    <property type="match status" value="2"/>
</dbReference>
<accession>A0A9Q0S8K6</accession>
<sequence length="432" mass="50249">MEDSKTVSTIIGPLNFSECSKTSSQSEERDVTCLLCSKIFTFLHEKDLYLAHLFLSHKIVISDEKIIPFLDEYLVYWRNKFQDKNISDPLSEYCTTLLLNHLPDGTPAVNEKYYLLSDVLPEDYELRNKLHQKRLEQVVSQYQFERSDQTFKRECLHCREVITPTRANFIEHLYVKHFVLLGKVENLVFIDELIDTVQDKLDKLVCLFCEGKFKDRSTLKEHMRKKGHKRINPANRFYDKFFLANYKNEMEKPGTGAHTAKQSVEQMMNSVQISSTAAGQSNSDSDWSDWEGEKQNLNCLFCSINDTDFDIIKNHMKTSHEFDFDVAISGLNFYEKVKAVNYLRRQMHLLKCVSCGEKFKTIKMLQDHLVQLKHYGIGNKSDWDHPEFFFPTFEDDSILCNLDDPNDNSTDDAIVIPEEPIVCAATQMLESC</sequence>
<dbReference type="InterPro" id="IPR036236">
    <property type="entry name" value="Znf_C2H2_sf"/>
</dbReference>
<evidence type="ECO:0000313" key="7">
    <source>
        <dbReference type="EMBL" id="KAJ6647420.1"/>
    </source>
</evidence>
<comment type="caution">
    <text evidence="7">The sequence shown here is derived from an EMBL/GenBank/DDBJ whole genome shotgun (WGS) entry which is preliminary data.</text>
</comment>
<dbReference type="OrthoDB" id="278606at2759"/>